<evidence type="ECO:0000259" key="7">
    <source>
        <dbReference type="SMART" id="SM00642"/>
    </source>
</evidence>
<comment type="subcellular location">
    <subcellularLocation>
        <location evidence="1">Cytoplasm</location>
    </subcellularLocation>
</comment>
<dbReference type="Gene3D" id="2.60.40.1180">
    <property type="entry name" value="Golgi alpha-mannosidase II"/>
    <property type="match status" value="1"/>
</dbReference>
<dbReference type="InterPro" id="IPR006046">
    <property type="entry name" value="Alpha_amylase"/>
</dbReference>
<dbReference type="SUPFAM" id="SSF51445">
    <property type="entry name" value="(Trans)glycosidases"/>
    <property type="match status" value="1"/>
</dbReference>
<keyword evidence="3 6" id="KW-0378">Hydrolase</keyword>
<dbReference type="Gene3D" id="3.90.400.10">
    <property type="entry name" value="Oligo-1,6-glucosidase, Domain 2"/>
    <property type="match status" value="1"/>
</dbReference>
<reference evidence="8 9" key="1">
    <citation type="submission" date="2017-11" db="EMBL/GenBank/DDBJ databases">
        <title>Comparitive Functional Genomics of Dry Heat Resistant strains isolated from the Viking Spacecraft.</title>
        <authorList>
            <person name="Seuylemezian A."/>
            <person name="Cooper K."/>
            <person name="Vaishampayan P."/>
        </authorList>
    </citation>
    <scope>NUCLEOTIDE SEQUENCE [LARGE SCALE GENOMIC DNA]</scope>
    <source>
        <strain evidence="8 9">V32-6</strain>
    </source>
</reference>
<dbReference type="SMR" id="A0A2N5HCI4"/>
<comment type="catalytic activity">
    <reaction evidence="6">
        <text>Endohydrolysis of (1-&gt;4)-alpha-D-glucosidic linkages in polysaccharides containing three or more (1-&gt;4)-alpha-linked D-glucose units.</text>
        <dbReference type="EC" id="3.2.1.1"/>
    </reaction>
</comment>
<dbReference type="Gene3D" id="3.20.20.80">
    <property type="entry name" value="Glycosidases"/>
    <property type="match status" value="2"/>
</dbReference>
<organism evidence="8 9">
    <name type="scientific">Neobacillus cucumis</name>
    <dbReference type="NCBI Taxonomy" id="1740721"/>
    <lineage>
        <taxon>Bacteria</taxon>
        <taxon>Bacillati</taxon>
        <taxon>Bacillota</taxon>
        <taxon>Bacilli</taxon>
        <taxon>Bacillales</taxon>
        <taxon>Bacillaceae</taxon>
        <taxon>Neobacillus</taxon>
    </lineage>
</organism>
<dbReference type="FunFam" id="2.60.40.1180:FF:000007">
    <property type="entry name" value="Sucrose isomerase"/>
    <property type="match status" value="1"/>
</dbReference>
<dbReference type="PRINTS" id="PR00110">
    <property type="entry name" value="ALPHAAMYLASE"/>
</dbReference>
<evidence type="ECO:0000313" key="9">
    <source>
        <dbReference type="Proteomes" id="UP000234950"/>
    </source>
</evidence>
<dbReference type="NCBIfam" id="NF008183">
    <property type="entry name" value="PRK10933.1"/>
    <property type="match status" value="1"/>
</dbReference>
<dbReference type="PANTHER" id="PTHR10357">
    <property type="entry name" value="ALPHA-AMYLASE FAMILY MEMBER"/>
    <property type="match status" value="1"/>
</dbReference>
<evidence type="ECO:0000256" key="6">
    <source>
        <dbReference type="RuleBase" id="RU361134"/>
    </source>
</evidence>
<dbReference type="SUPFAM" id="SSF51011">
    <property type="entry name" value="Glycosyl hydrolase domain"/>
    <property type="match status" value="1"/>
</dbReference>
<dbReference type="OrthoDB" id="9805159at2"/>
<dbReference type="GO" id="GO:0043169">
    <property type="term" value="F:cation binding"/>
    <property type="evidence" value="ECO:0007669"/>
    <property type="project" value="InterPro"/>
</dbReference>
<gene>
    <name evidence="8" type="ORF">CVD27_16330</name>
</gene>
<dbReference type="RefSeq" id="WP_101648949.1">
    <property type="nucleotide sequence ID" value="NZ_PGVE01000063.1"/>
</dbReference>
<sequence>MNKKWWKESVAYQVYPRSFMDSNGDGIGDLKGVTSKLDYLKDLGIDVIWLSPMFKSPNDDNGYDISDYQDIMTEFGTMEDFDALLEGVHQRGMKLILDLVINHTSDAHPWFIESRSSKDNPKRDWYIWSDGKEGKEPNNWESIFSGPAWKYDSSTDQYFMHIFSTRQPDLNWENPEVRDALYDMVNWWLDKGIDGFRVDAISHIKKEPGFHDMPNPEDLDFVPCFPKMMNVDGIDEFLTEFSQKTIKNYDIMTVGEANGVGLDDADKWVGEDNGYFNMIFQFEFLGLWDKDADDRVDVRALKKNLTKWQKGLEGKGWNALFIENHDQPRRVSSWGNDQKLWKESAKMLGALYFLMQGTPFIYQGQEIGMTNVKFPSIEDYDDVGMVNYYKVETEKGRSHDEIMEIIWKQCRDNARTPMQWDTSNKGGFTTANRTWLGVNPNFKEINVESQLNDPDSILSFYKKLIRLRKENPLFVYGTYELLLPNHKHLFVYTRRLGGRKALVINNFREKSTRFKVPTNVTFTASELVLNNYEAADRKLRREFTLKPYETRVYMLK</sequence>
<evidence type="ECO:0000256" key="3">
    <source>
        <dbReference type="ARBA" id="ARBA00022801"/>
    </source>
</evidence>
<dbReference type="EMBL" id="PGVE01000063">
    <property type="protein sequence ID" value="PLS03220.1"/>
    <property type="molecule type" value="Genomic_DNA"/>
</dbReference>
<evidence type="ECO:0000256" key="4">
    <source>
        <dbReference type="ARBA" id="ARBA00023295"/>
    </source>
</evidence>
<evidence type="ECO:0000256" key="2">
    <source>
        <dbReference type="ARBA" id="ARBA00008061"/>
    </source>
</evidence>
<dbReference type="InterPro" id="IPR006047">
    <property type="entry name" value="GH13_cat_dom"/>
</dbReference>
<keyword evidence="4 6" id="KW-0326">Glycosidase</keyword>
<dbReference type="GO" id="GO:0004556">
    <property type="term" value="F:alpha-amylase activity"/>
    <property type="evidence" value="ECO:0007669"/>
    <property type="project" value="UniProtKB-UniRule"/>
</dbReference>
<keyword evidence="9" id="KW-1185">Reference proteome</keyword>
<dbReference type="SMART" id="SM00642">
    <property type="entry name" value="Aamy"/>
    <property type="match status" value="1"/>
</dbReference>
<dbReference type="FunFam" id="3.20.20.80:FF:000064">
    <property type="entry name" value="Oligo-1,6-glucosidase"/>
    <property type="match status" value="2"/>
</dbReference>
<dbReference type="InterPro" id="IPR013780">
    <property type="entry name" value="Glyco_hydro_b"/>
</dbReference>
<dbReference type="Proteomes" id="UP000234950">
    <property type="component" value="Unassembled WGS sequence"/>
</dbReference>
<proteinExistence type="inferred from homology"/>
<dbReference type="CDD" id="cd11333">
    <property type="entry name" value="AmyAc_SI_OligoGlu_DGase"/>
    <property type="match status" value="1"/>
</dbReference>
<dbReference type="AlphaFoldDB" id="A0A2N5HCI4"/>
<dbReference type="Pfam" id="PF00128">
    <property type="entry name" value="Alpha-amylase"/>
    <property type="match status" value="1"/>
</dbReference>
<dbReference type="FunFam" id="3.90.400.10:FF:000002">
    <property type="entry name" value="Sucrose isomerase"/>
    <property type="match status" value="1"/>
</dbReference>
<evidence type="ECO:0000256" key="1">
    <source>
        <dbReference type="ARBA" id="ARBA00004496"/>
    </source>
</evidence>
<dbReference type="EC" id="3.2.1.1" evidence="6"/>
<dbReference type="GO" id="GO:0009313">
    <property type="term" value="P:oligosaccharide catabolic process"/>
    <property type="evidence" value="ECO:0007669"/>
    <property type="project" value="TreeGrafter"/>
</dbReference>
<keyword evidence="6" id="KW-0119">Carbohydrate metabolism</keyword>
<dbReference type="GO" id="GO:0005737">
    <property type="term" value="C:cytoplasm"/>
    <property type="evidence" value="ECO:0007669"/>
    <property type="project" value="UniProtKB-SubCell"/>
</dbReference>
<dbReference type="InterPro" id="IPR056300">
    <property type="entry name" value="SusG-like_C"/>
</dbReference>
<dbReference type="Pfam" id="PF23915">
    <property type="entry name" value="SusG_C"/>
    <property type="match status" value="1"/>
</dbReference>
<comment type="caution">
    <text evidence="8">The sequence shown here is derived from an EMBL/GenBank/DDBJ whole genome shotgun (WGS) entry which is preliminary data.</text>
</comment>
<name>A0A2N5HCI4_9BACI</name>
<dbReference type="InterPro" id="IPR017853">
    <property type="entry name" value="GH"/>
</dbReference>
<protein>
    <recommendedName>
        <fullName evidence="6">Alpha-amylase</fullName>
        <ecNumber evidence="6">3.2.1.1</ecNumber>
    </recommendedName>
</protein>
<feature type="domain" description="Glycosyl hydrolase family 13 catalytic" evidence="7">
    <location>
        <begin position="13"/>
        <end position="415"/>
    </location>
</feature>
<accession>A0A2N5HCI4</accession>
<comment type="similarity">
    <text evidence="2 5">Belongs to the glycosyl hydrolase 13 family.</text>
</comment>
<dbReference type="InterPro" id="IPR045857">
    <property type="entry name" value="O16G_dom_2"/>
</dbReference>
<evidence type="ECO:0000313" key="8">
    <source>
        <dbReference type="EMBL" id="PLS03220.1"/>
    </source>
</evidence>
<dbReference type="PANTHER" id="PTHR10357:SF178">
    <property type="entry name" value="OLIGO-1,6-GLUCOSIDASE 3-RELATED"/>
    <property type="match status" value="1"/>
</dbReference>
<evidence type="ECO:0000256" key="5">
    <source>
        <dbReference type="RuleBase" id="RU003615"/>
    </source>
</evidence>